<dbReference type="Pfam" id="PF00530">
    <property type="entry name" value="SRCR"/>
    <property type="match status" value="1"/>
</dbReference>
<dbReference type="SUPFAM" id="SSF57414">
    <property type="entry name" value="Hairpin loop containing domain-like"/>
    <property type="match status" value="1"/>
</dbReference>
<dbReference type="Gene3D" id="3.10.250.10">
    <property type="entry name" value="SRCR-like domain"/>
    <property type="match status" value="1"/>
</dbReference>
<evidence type="ECO:0000256" key="1">
    <source>
        <dbReference type="ARBA" id="ARBA00022729"/>
    </source>
</evidence>
<dbReference type="PROSITE" id="PS50287">
    <property type="entry name" value="SRCR_2"/>
    <property type="match status" value="1"/>
</dbReference>
<dbReference type="SUPFAM" id="SSF82895">
    <property type="entry name" value="TSP-1 type 1 repeat"/>
    <property type="match status" value="6"/>
</dbReference>
<dbReference type="PANTHER" id="PTHR22906:SF21">
    <property type="entry name" value="SEMA DOMAIN-CONTAINING PROTEIN"/>
    <property type="match status" value="1"/>
</dbReference>
<gene>
    <name evidence="8" type="ORF">LSH36_920g01007</name>
</gene>
<evidence type="ECO:0000313" key="9">
    <source>
        <dbReference type="Proteomes" id="UP001208570"/>
    </source>
</evidence>
<dbReference type="InterPro" id="IPR003609">
    <property type="entry name" value="Pan_app"/>
</dbReference>
<organism evidence="8 9">
    <name type="scientific">Paralvinella palmiformis</name>
    <dbReference type="NCBI Taxonomy" id="53620"/>
    <lineage>
        <taxon>Eukaryota</taxon>
        <taxon>Metazoa</taxon>
        <taxon>Spiralia</taxon>
        <taxon>Lophotrochozoa</taxon>
        <taxon>Annelida</taxon>
        <taxon>Polychaeta</taxon>
        <taxon>Sedentaria</taxon>
        <taxon>Canalipalpata</taxon>
        <taxon>Terebellida</taxon>
        <taxon>Terebelliformia</taxon>
        <taxon>Alvinellidae</taxon>
        <taxon>Paralvinella</taxon>
    </lineage>
</organism>
<dbReference type="InterPro" id="IPR036772">
    <property type="entry name" value="SRCR-like_dom_sf"/>
</dbReference>
<feature type="chain" id="PRO_5042045273" description="SRCR domain-containing protein" evidence="6">
    <location>
        <begin position="22"/>
        <end position="850"/>
    </location>
</feature>
<dbReference type="FunFam" id="2.20.100.10:FF:000004">
    <property type="entry name" value="Adhesion G protein-coupled receptor B2"/>
    <property type="match status" value="2"/>
</dbReference>
<dbReference type="Gene3D" id="2.60.120.1000">
    <property type="match status" value="1"/>
</dbReference>
<evidence type="ECO:0000256" key="2">
    <source>
        <dbReference type="ARBA" id="ARBA00022737"/>
    </source>
</evidence>
<dbReference type="InterPro" id="IPR052065">
    <property type="entry name" value="Compl_asym_regulator"/>
</dbReference>
<evidence type="ECO:0000256" key="4">
    <source>
        <dbReference type="ARBA" id="ARBA00023180"/>
    </source>
</evidence>
<dbReference type="Gene3D" id="2.20.100.10">
    <property type="entry name" value="Thrombospondin type-1 (TSP1) repeat"/>
    <property type="match status" value="5"/>
</dbReference>
<feature type="domain" description="SRCR" evidence="7">
    <location>
        <begin position="289"/>
        <end position="394"/>
    </location>
</feature>
<dbReference type="Proteomes" id="UP001208570">
    <property type="component" value="Unassembled WGS sequence"/>
</dbReference>
<dbReference type="SUPFAM" id="SSF56487">
    <property type="entry name" value="SRCR-like"/>
    <property type="match status" value="1"/>
</dbReference>
<dbReference type="Pfam" id="PF00090">
    <property type="entry name" value="TSP_1"/>
    <property type="match status" value="6"/>
</dbReference>
<keyword evidence="3 5" id="KW-1015">Disulfide bond</keyword>
<keyword evidence="4" id="KW-0325">Glycoprotein</keyword>
<name>A0AAD9IXX3_9ANNE</name>
<keyword evidence="2" id="KW-0677">Repeat</keyword>
<dbReference type="GO" id="GO:0016020">
    <property type="term" value="C:membrane"/>
    <property type="evidence" value="ECO:0007669"/>
    <property type="project" value="InterPro"/>
</dbReference>
<evidence type="ECO:0000256" key="5">
    <source>
        <dbReference type="PROSITE-ProRule" id="PRU00196"/>
    </source>
</evidence>
<proteinExistence type="predicted"/>
<keyword evidence="1 6" id="KW-0732">Signal</keyword>
<comment type="caution">
    <text evidence="8">The sequence shown here is derived from an EMBL/GenBank/DDBJ whole genome shotgun (WGS) entry which is preliminary data.</text>
</comment>
<dbReference type="SMART" id="SM00202">
    <property type="entry name" value="SR"/>
    <property type="match status" value="1"/>
</dbReference>
<dbReference type="SMART" id="SM00209">
    <property type="entry name" value="TSP1"/>
    <property type="match status" value="6"/>
</dbReference>
<accession>A0AAD9IXX3</accession>
<dbReference type="AlphaFoldDB" id="A0AAD9IXX3"/>
<reference evidence="8" key="1">
    <citation type="journal article" date="2023" name="Mol. Biol. Evol.">
        <title>Third-Generation Sequencing Reveals the Adaptive Role of the Epigenome in Three Deep-Sea Polychaetes.</title>
        <authorList>
            <person name="Perez M."/>
            <person name="Aroh O."/>
            <person name="Sun Y."/>
            <person name="Lan Y."/>
            <person name="Juniper S.K."/>
            <person name="Young C.R."/>
            <person name="Angers B."/>
            <person name="Qian P.Y."/>
        </authorList>
    </citation>
    <scope>NUCLEOTIDE SEQUENCE</scope>
    <source>
        <strain evidence="8">P08H-3</strain>
    </source>
</reference>
<comment type="caution">
    <text evidence="5">Lacks conserved residue(s) required for the propagation of feature annotation.</text>
</comment>
<evidence type="ECO:0000259" key="7">
    <source>
        <dbReference type="PROSITE" id="PS50287"/>
    </source>
</evidence>
<dbReference type="InterPro" id="IPR001190">
    <property type="entry name" value="SRCR"/>
</dbReference>
<dbReference type="InterPro" id="IPR000884">
    <property type="entry name" value="TSP1_rpt"/>
</dbReference>
<dbReference type="Pfam" id="PF00024">
    <property type="entry name" value="PAN_1"/>
    <property type="match status" value="1"/>
</dbReference>
<dbReference type="PROSITE" id="PS50092">
    <property type="entry name" value="TSP1"/>
    <property type="match status" value="6"/>
</dbReference>
<protein>
    <recommendedName>
        <fullName evidence="7">SRCR domain-containing protein</fullName>
    </recommendedName>
</protein>
<keyword evidence="9" id="KW-1185">Reference proteome</keyword>
<dbReference type="PANTHER" id="PTHR22906">
    <property type="entry name" value="PROPERDIN"/>
    <property type="match status" value="1"/>
</dbReference>
<evidence type="ECO:0000313" key="8">
    <source>
        <dbReference type="EMBL" id="KAK2142729.1"/>
    </source>
</evidence>
<dbReference type="EMBL" id="JAODUP010000920">
    <property type="protein sequence ID" value="KAK2142729.1"/>
    <property type="molecule type" value="Genomic_DNA"/>
</dbReference>
<dbReference type="Gene3D" id="3.50.4.10">
    <property type="entry name" value="Hepatocyte Growth Factor"/>
    <property type="match status" value="1"/>
</dbReference>
<evidence type="ECO:0000256" key="3">
    <source>
        <dbReference type="ARBA" id="ARBA00023157"/>
    </source>
</evidence>
<sequence length="850" mass="93892">MSMFWLIRYTLLLLLMREAATSNQITYQWRLSSNPEHYSVGFRLKDSRVIEELTGYSATMVTQCAMVCLKYQLCRSFNFSPSLRICQINAEAHDSYDPDTDAGPELDTDEDFTYYTREAFLPEGLSGFDPGISCQNGGYLRLFVSPEGQLTSSCVCTNGWTSTRCEKPADIVRWSPWSEWSECSGSCDTGVRTRIRMCISGGSSHAIDRSACYGRSHQLQECHLQPCVEYRWLSWSAWTRCSSATTCGPGLSTRTRTCVHILSNETALLCPGESIEVTPCISTSCDAPVKLINSAAFGDGEVIIYDDVLKVWRHVCGDEWSEKEGDIVCKQLGFRKSAAVFSGNATTNLGNSPNIINNFSCRGNESSLALCLHGDWSSNDEVDICRSTAILRCIVDGGWGSWSEWSNCSTSCGDGVISRVRSCDYPEPRHGGDVCHGNDTENNICINPPCKANQTEIVNNLFMFLHAEVDGIWLSWSDWTPCSVTCNNGSRWRHRQCEPPKYGGAICHGDDNETTNCFLEYCPVDGVWSEWTDWTACSVTCGNGTRWRHRICDSPLYGGAPCAGYMNETKSCTLEVCKIPGFWQSWGSWGTCSVTCGGGIHTRTRGCVGLDEIPIDSMNCEGNSTEKGTCHQYDCLPYARTCSELVTIGLQDSAMVQIDPGQDDDPFWVRCDLDLDDGIGVTELTHDLISRKRVSGYEVAGEFRLGLTYNTSLDNVIRLVDASTSCRQFIEWDCLSATIKNPYNAEEAMTFWANRNGDSRFYWGGATPESQSCACGMNGSCADPEKKCNCDANDQVLRADSGYVEEMADLPITVFFAGDTGGADEMGNITIGPILCSGTIDVDDGGYYNY</sequence>
<dbReference type="PRINTS" id="PR01705">
    <property type="entry name" value="TSP1REPEAT"/>
</dbReference>
<feature type="disulfide bond" evidence="5">
    <location>
        <begin position="361"/>
        <end position="371"/>
    </location>
</feature>
<feature type="signal peptide" evidence="6">
    <location>
        <begin position="1"/>
        <end position="21"/>
    </location>
</feature>
<dbReference type="InterPro" id="IPR036383">
    <property type="entry name" value="TSP1_rpt_sf"/>
</dbReference>
<dbReference type="FunFam" id="2.20.100.10:FF:000007">
    <property type="entry name" value="Thrombospondin 1"/>
    <property type="match status" value="1"/>
</dbReference>
<evidence type="ECO:0000256" key="6">
    <source>
        <dbReference type="SAM" id="SignalP"/>
    </source>
</evidence>